<evidence type="ECO:0000256" key="2">
    <source>
        <dbReference type="ARBA" id="ARBA00022980"/>
    </source>
</evidence>
<dbReference type="InterPro" id="IPR045240">
    <property type="entry name" value="Ribosomal_uL4_euk/arch"/>
</dbReference>
<protein>
    <submittedName>
        <fullName evidence="6">60S ribosomal protein L4B</fullName>
    </submittedName>
</protein>
<dbReference type="GO" id="GO:0003735">
    <property type="term" value="F:structural constituent of ribosome"/>
    <property type="evidence" value="ECO:0007669"/>
    <property type="project" value="InterPro"/>
</dbReference>
<dbReference type="InterPro" id="IPR013000">
    <property type="entry name" value="Ribosomal_uL4_euk/arc_CS"/>
</dbReference>
<evidence type="ECO:0000313" key="7">
    <source>
        <dbReference type="Proteomes" id="UP001151582"/>
    </source>
</evidence>
<dbReference type="InterPro" id="IPR002136">
    <property type="entry name" value="Ribosomal_uL4"/>
</dbReference>
<evidence type="ECO:0000313" key="6">
    <source>
        <dbReference type="EMBL" id="KAJ1980783.1"/>
    </source>
</evidence>
<evidence type="ECO:0000256" key="3">
    <source>
        <dbReference type="ARBA" id="ARBA00023274"/>
    </source>
</evidence>
<comment type="similarity">
    <text evidence="1">Belongs to the universal ribosomal protein uL4 family.</text>
</comment>
<dbReference type="AlphaFoldDB" id="A0A9W8B414"/>
<feature type="domain" description="Large ribosomal subunit protein uL4 C-terminal" evidence="5">
    <location>
        <begin position="278"/>
        <end position="352"/>
    </location>
</feature>
<dbReference type="InterPro" id="IPR025755">
    <property type="entry name" value="Ribos_uL4_C_dom"/>
</dbReference>
<comment type="caution">
    <text evidence="6">The sequence shown here is derived from an EMBL/GenBank/DDBJ whole genome shotgun (WGS) entry which is preliminary data.</text>
</comment>
<keyword evidence="3" id="KW-0687">Ribonucleoprotein</keyword>
<dbReference type="Pfam" id="PF00573">
    <property type="entry name" value="Ribosomal_L4"/>
    <property type="match status" value="1"/>
</dbReference>
<feature type="compositionally biased region" description="Basic and acidic residues" evidence="4">
    <location>
        <begin position="339"/>
        <end position="351"/>
    </location>
</feature>
<dbReference type="OrthoDB" id="10259785at2759"/>
<accession>A0A9W8B414</accession>
<name>A0A9W8B414_9FUNG</name>
<proteinExistence type="inferred from homology"/>
<organism evidence="6 7">
    <name type="scientific">Dimargaris verticillata</name>
    <dbReference type="NCBI Taxonomy" id="2761393"/>
    <lineage>
        <taxon>Eukaryota</taxon>
        <taxon>Fungi</taxon>
        <taxon>Fungi incertae sedis</taxon>
        <taxon>Zoopagomycota</taxon>
        <taxon>Kickxellomycotina</taxon>
        <taxon>Dimargaritomycetes</taxon>
        <taxon>Dimargaritales</taxon>
        <taxon>Dimargaritaceae</taxon>
        <taxon>Dimargaris</taxon>
    </lineage>
</organism>
<dbReference type="Pfam" id="PF14374">
    <property type="entry name" value="Ribos_L4_asso_C"/>
    <property type="match status" value="1"/>
</dbReference>
<gene>
    <name evidence="6" type="primary">RPL4B</name>
    <name evidence="6" type="ORF">H4R34_002328</name>
</gene>
<dbReference type="FunFam" id="3.40.1370.10:FF:000002">
    <property type="entry name" value="60S ribosomal protein L4"/>
    <property type="match status" value="1"/>
</dbReference>
<dbReference type="Proteomes" id="UP001151582">
    <property type="component" value="Unassembled WGS sequence"/>
</dbReference>
<dbReference type="PROSITE" id="PS00939">
    <property type="entry name" value="RIBOSOMAL_L1E"/>
    <property type="match status" value="1"/>
</dbReference>
<dbReference type="PANTHER" id="PTHR19431">
    <property type="entry name" value="60S RIBOSOMAL PROTEIN L4"/>
    <property type="match status" value="1"/>
</dbReference>
<evidence type="ECO:0000256" key="1">
    <source>
        <dbReference type="ARBA" id="ARBA00010528"/>
    </source>
</evidence>
<dbReference type="GO" id="GO:0005840">
    <property type="term" value="C:ribosome"/>
    <property type="evidence" value="ECO:0007669"/>
    <property type="project" value="UniProtKB-KW"/>
</dbReference>
<keyword evidence="7" id="KW-1185">Reference proteome</keyword>
<sequence>MKPAANRPVVNVIAETDGSAVGTVALPAVFNAPIRTDVVQFVHKCMNKNKRQAYAVSTKAGHQTSAESWGTGRAVARIPRVSGGGTHRAGQAAFGNMCRGGRMFAPTKIWRKWHVKINVNQKRYATASALAASAVPSLVSARGHRITEISEVPLVVSDNIQQFTSTKQAVAFLKAIHAYDDVAKVANNVTIRAGHGKLRNRRYRQRRGPLVVYNEDQGVVKAFRNVPGVDLVQVSSLNVLQLAPGGHMGRFVIWTQSAFSLLDQLYGSLEQRSALKTGYEMPRSLLTNADIARIIDSDEVQSVLRIPVSALPSTTLPRKVNPLRSKDAMHRLNPYAKVQRESAAKGVTKEKKSGKRASKSFVDMIKAD</sequence>
<reference evidence="6" key="1">
    <citation type="submission" date="2022-07" db="EMBL/GenBank/DDBJ databases">
        <title>Phylogenomic reconstructions and comparative analyses of Kickxellomycotina fungi.</title>
        <authorList>
            <person name="Reynolds N.K."/>
            <person name="Stajich J.E."/>
            <person name="Barry K."/>
            <person name="Grigoriev I.V."/>
            <person name="Crous P."/>
            <person name="Smith M.E."/>
        </authorList>
    </citation>
    <scope>NUCLEOTIDE SEQUENCE</scope>
    <source>
        <strain evidence="6">RSA 567</strain>
    </source>
</reference>
<feature type="region of interest" description="Disordered" evidence="4">
    <location>
        <begin position="339"/>
        <end position="368"/>
    </location>
</feature>
<dbReference type="EMBL" id="JANBQB010000153">
    <property type="protein sequence ID" value="KAJ1980783.1"/>
    <property type="molecule type" value="Genomic_DNA"/>
</dbReference>
<dbReference type="SUPFAM" id="SSF52166">
    <property type="entry name" value="Ribosomal protein L4"/>
    <property type="match status" value="1"/>
</dbReference>
<dbReference type="GO" id="GO:1990904">
    <property type="term" value="C:ribonucleoprotein complex"/>
    <property type="evidence" value="ECO:0007669"/>
    <property type="project" value="UniProtKB-KW"/>
</dbReference>
<keyword evidence="2 6" id="KW-0689">Ribosomal protein</keyword>
<dbReference type="GO" id="GO:0006412">
    <property type="term" value="P:translation"/>
    <property type="evidence" value="ECO:0007669"/>
    <property type="project" value="InterPro"/>
</dbReference>
<evidence type="ECO:0000259" key="5">
    <source>
        <dbReference type="Pfam" id="PF14374"/>
    </source>
</evidence>
<dbReference type="Gene3D" id="3.40.1370.10">
    <property type="match status" value="1"/>
</dbReference>
<evidence type="ECO:0000256" key="4">
    <source>
        <dbReference type="SAM" id="MobiDB-lite"/>
    </source>
</evidence>
<dbReference type="InterPro" id="IPR023574">
    <property type="entry name" value="Ribosomal_uL4_dom_sf"/>
</dbReference>